<evidence type="ECO:0000313" key="7">
    <source>
        <dbReference type="Proteomes" id="UP000003416"/>
    </source>
</evidence>
<reference evidence="6 7" key="1">
    <citation type="submission" date="2011-02" db="EMBL/GenBank/DDBJ databases">
        <authorList>
            <person name="Weinstock G."/>
            <person name="Sodergren E."/>
            <person name="Clifton S."/>
            <person name="Fulton L."/>
            <person name="Fulton B."/>
            <person name="Courtney L."/>
            <person name="Fronick C."/>
            <person name="Harrison M."/>
            <person name="Strong C."/>
            <person name="Farmer C."/>
            <person name="Delahaunty K."/>
            <person name="Markovic C."/>
            <person name="Hall O."/>
            <person name="Minx P."/>
            <person name="Tomlinson C."/>
            <person name="Mitreva M."/>
            <person name="Hou S."/>
            <person name="Chen J."/>
            <person name="Wollam A."/>
            <person name="Pepin K.H."/>
            <person name="Johnson M."/>
            <person name="Bhonagiri V."/>
            <person name="Zhang X."/>
            <person name="Suruliraj S."/>
            <person name="Warren W."/>
            <person name="Chinwalla A."/>
            <person name="Mardis E.R."/>
            <person name="Wilson R.K."/>
        </authorList>
    </citation>
    <scope>NUCLEOTIDE SEQUENCE [LARGE SCALE GENOMIC DNA]</scope>
    <source>
        <strain evidence="6 7">YIT 12057</strain>
    </source>
</reference>
<gene>
    <name evidence="6" type="ORF">HMPREF9446_02273</name>
</gene>
<protein>
    <submittedName>
        <fullName evidence="6">ATP-grasp domain protein</fullName>
    </submittedName>
</protein>
<dbReference type="GO" id="GO:0005524">
    <property type="term" value="F:ATP binding"/>
    <property type="evidence" value="ECO:0007669"/>
    <property type="project" value="UniProtKB-UniRule"/>
</dbReference>
<dbReference type="Pfam" id="PF13535">
    <property type="entry name" value="ATP-grasp_4"/>
    <property type="match status" value="1"/>
</dbReference>
<dbReference type="Gene3D" id="3.40.50.20">
    <property type="match status" value="1"/>
</dbReference>
<dbReference type="Gene3D" id="3.30.1490.20">
    <property type="entry name" value="ATP-grasp fold, A domain"/>
    <property type="match status" value="1"/>
</dbReference>
<dbReference type="GeneID" id="86049816"/>
<dbReference type="Proteomes" id="UP000003416">
    <property type="component" value="Unassembled WGS sequence"/>
</dbReference>
<dbReference type="STRING" id="763034.HMPREF9446_02273"/>
<comment type="caution">
    <text evidence="6">The sequence shown here is derived from an EMBL/GenBank/DDBJ whole genome shotgun (WGS) entry which is preliminary data.</text>
</comment>
<keyword evidence="3 4" id="KW-0067">ATP-binding</keyword>
<dbReference type="PROSITE" id="PS50975">
    <property type="entry name" value="ATP_GRASP"/>
    <property type="match status" value="1"/>
</dbReference>
<dbReference type="InterPro" id="IPR016185">
    <property type="entry name" value="PreATP-grasp_dom_sf"/>
</dbReference>
<feature type="domain" description="ATP-grasp" evidence="5">
    <location>
        <begin position="110"/>
        <end position="307"/>
    </location>
</feature>
<proteinExistence type="predicted"/>
<dbReference type="GO" id="GO:0046872">
    <property type="term" value="F:metal ion binding"/>
    <property type="evidence" value="ECO:0007669"/>
    <property type="project" value="InterPro"/>
</dbReference>
<dbReference type="InterPro" id="IPR013815">
    <property type="entry name" value="ATP_grasp_subdomain_1"/>
</dbReference>
<dbReference type="PANTHER" id="PTHR43585">
    <property type="entry name" value="FUMIPYRROLE BIOSYNTHESIS PROTEIN C"/>
    <property type="match status" value="1"/>
</dbReference>
<accession>F3PU52</accession>
<name>F3PU52_9BACE</name>
<keyword evidence="2 4" id="KW-0547">Nucleotide-binding</keyword>
<evidence type="ECO:0000256" key="4">
    <source>
        <dbReference type="PROSITE-ProRule" id="PRU00409"/>
    </source>
</evidence>
<keyword evidence="1" id="KW-0436">Ligase</keyword>
<dbReference type="GO" id="GO:0016874">
    <property type="term" value="F:ligase activity"/>
    <property type="evidence" value="ECO:0007669"/>
    <property type="project" value="UniProtKB-KW"/>
</dbReference>
<dbReference type="SUPFAM" id="SSF56059">
    <property type="entry name" value="Glutathione synthetase ATP-binding domain-like"/>
    <property type="match status" value="1"/>
</dbReference>
<keyword evidence="7" id="KW-1185">Reference proteome</keyword>
<dbReference type="PANTHER" id="PTHR43585:SF2">
    <property type="entry name" value="ATP-GRASP ENZYME FSQD"/>
    <property type="match status" value="1"/>
</dbReference>
<evidence type="ECO:0000256" key="1">
    <source>
        <dbReference type="ARBA" id="ARBA00022598"/>
    </source>
</evidence>
<evidence type="ECO:0000256" key="3">
    <source>
        <dbReference type="ARBA" id="ARBA00022840"/>
    </source>
</evidence>
<evidence type="ECO:0000313" key="6">
    <source>
        <dbReference type="EMBL" id="EGF56345.1"/>
    </source>
</evidence>
<dbReference type="SUPFAM" id="SSF52440">
    <property type="entry name" value="PreATP-grasp domain"/>
    <property type="match status" value="1"/>
</dbReference>
<dbReference type="EMBL" id="AFBN01000041">
    <property type="protein sequence ID" value="EGF56345.1"/>
    <property type="molecule type" value="Genomic_DNA"/>
</dbReference>
<dbReference type="InterPro" id="IPR011761">
    <property type="entry name" value="ATP-grasp"/>
</dbReference>
<organism evidence="6 7">
    <name type="scientific">Bacteroides fluxus YIT 12057</name>
    <dbReference type="NCBI Taxonomy" id="763034"/>
    <lineage>
        <taxon>Bacteria</taxon>
        <taxon>Pseudomonadati</taxon>
        <taxon>Bacteroidota</taxon>
        <taxon>Bacteroidia</taxon>
        <taxon>Bacteroidales</taxon>
        <taxon>Bacteroidaceae</taxon>
        <taxon>Bacteroides</taxon>
    </lineage>
</organism>
<evidence type="ECO:0000256" key="2">
    <source>
        <dbReference type="ARBA" id="ARBA00022741"/>
    </source>
</evidence>
<dbReference type="HOGENOM" id="CLU_029016_5_1_10"/>
<dbReference type="eggNOG" id="COG0027">
    <property type="taxonomic scope" value="Bacteria"/>
</dbReference>
<dbReference type="AlphaFoldDB" id="F3PU52"/>
<dbReference type="Gene3D" id="3.30.470.20">
    <property type="entry name" value="ATP-grasp fold, B domain"/>
    <property type="match status" value="1"/>
</dbReference>
<sequence>MRQKKLLLLGGLRYLLPVIEAAHKLGYHVITCDYIPDNIAHKYSDEYHNVSIIDKEAVLALARRLQIDGIMSFAVDPGVVTAAYVQEQMGLPAFGPYESVCILQNKDRFRNFLTQHGFNVPKAKGFSSIEEALSETYWYPWPVIVKPTDAAGSKGVTRVDCLRELKPALEYAFEHSMSKRVIVEEFIEKQGCSSDTDSFSVDGELKFVSYSAQRFDADAANPYTPSAYSWPSTFTAEQEAELTSELQRLLKLLGMRTSIYNVETRIGLNGKPYIMEVSPRGGGNRLAEMLRFATGVDLITNAVRAAVGDDVTDVEQQPYKGHWAEVVLHAEQEGKFAALKIGDEYKSHVVETDLWVSKGDPVHAFVGANDAIGTLVVKFDTKESLISAMSDICKWVTVKVEKK</sequence>
<dbReference type="RefSeq" id="WP_009125531.1">
    <property type="nucleotide sequence ID" value="NZ_GL882638.1"/>
</dbReference>
<dbReference type="InterPro" id="IPR052032">
    <property type="entry name" value="ATP-dep_AA_Ligase"/>
</dbReference>
<evidence type="ECO:0000259" key="5">
    <source>
        <dbReference type="PROSITE" id="PS50975"/>
    </source>
</evidence>